<dbReference type="PANTHER" id="PTHR21529">
    <property type="entry name" value="MAMMARY TURMOR VIRUS RECEPTOR HOMOLOG 1, 2 MTVR1, 2"/>
    <property type="match status" value="1"/>
</dbReference>
<dbReference type="Proteomes" id="UP000789739">
    <property type="component" value="Unassembled WGS sequence"/>
</dbReference>
<dbReference type="AlphaFoldDB" id="A0A9N9DUJ1"/>
<sequence length="484" mass="56396">MDEKRFHLPFEFDNDDRFGPWDILLSENAVKNLKQLGVSTTNKVLKKLGQLSTGAWIQHQLVNIIRSDTTLTYEVKLSEKDDPKIIWQIDSGFSTRQSLLMQNIKVWAITNNQEEIEDVLENLEMAHQVYTVEHINRCAVEVSQDGVTLPKVFEGEEAMKSTESRLDVLQEDDERMLEVHKALVTNKFVPLSTSLMKALARGHSGFTFQVSKIEHEIVNHPKSAIIIGRSGTGKTTCIVFRLIASCLARELDIAHRDDEYLQKRQIFITANYYLCVRVKDYFNRLKESVDHAGERISKAQFNEYIRRRGTVVNANVANDVMLEEGDEFNNIPDSFRQLTEAHFPLFITFEKFMRMLQGTYGIDLQKLTVRPELDTGDEDDVEGSRRRLPFIKKEHFVNYNLFRKRYWDHFDHDSKRNLECGLVYSEFAVIKGTDPVDHLSREEYQAISTKKYPAFRHNRDQVYDLFLQYEKKKARNGDHDSIDR</sequence>
<name>A0A9N9DUJ1_9GLOM</name>
<feature type="non-terminal residue" evidence="1">
    <location>
        <position position="484"/>
    </location>
</feature>
<proteinExistence type="predicted"/>
<dbReference type="InterPro" id="IPR027417">
    <property type="entry name" value="P-loop_NTPase"/>
</dbReference>
<dbReference type="SUPFAM" id="SSF52540">
    <property type="entry name" value="P-loop containing nucleoside triphosphate hydrolases"/>
    <property type="match status" value="1"/>
</dbReference>
<accession>A0A9N9DUJ1</accession>
<evidence type="ECO:0000313" key="2">
    <source>
        <dbReference type="Proteomes" id="UP000789739"/>
    </source>
</evidence>
<dbReference type="EMBL" id="CAJVPI010003017">
    <property type="protein sequence ID" value="CAG8652992.1"/>
    <property type="molecule type" value="Genomic_DNA"/>
</dbReference>
<evidence type="ECO:0000313" key="1">
    <source>
        <dbReference type="EMBL" id="CAG8652992.1"/>
    </source>
</evidence>
<dbReference type="InterPro" id="IPR039904">
    <property type="entry name" value="TRANK1"/>
</dbReference>
<keyword evidence="2" id="KW-1185">Reference proteome</keyword>
<reference evidence="1" key="1">
    <citation type="submission" date="2021-06" db="EMBL/GenBank/DDBJ databases">
        <authorList>
            <person name="Kallberg Y."/>
            <person name="Tangrot J."/>
            <person name="Rosling A."/>
        </authorList>
    </citation>
    <scope>NUCLEOTIDE SEQUENCE</scope>
    <source>
        <strain evidence="1">BR232B</strain>
    </source>
</reference>
<protein>
    <submittedName>
        <fullName evidence="1">3288_t:CDS:1</fullName>
    </submittedName>
</protein>
<gene>
    <name evidence="1" type="ORF">PBRASI_LOCUS10363</name>
</gene>
<comment type="caution">
    <text evidence="1">The sequence shown here is derived from an EMBL/GenBank/DDBJ whole genome shotgun (WGS) entry which is preliminary data.</text>
</comment>
<dbReference type="PANTHER" id="PTHR21529:SF4">
    <property type="entry name" value="TPR AND ANKYRIN REPEAT-CONTAINING PROTEIN 1"/>
    <property type="match status" value="1"/>
</dbReference>
<dbReference type="OrthoDB" id="2435973at2759"/>
<organism evidence="1 2">
    <name type="scientific">Paraglomus brasilianum</name>
    <dbReference type="NCBI Taxonomy" id="144538"/>
    <lineage>
        <taxon>Eukaryota</taxon>
        <taxon>Fungi</taxon>
        <taxon>Fungi incertae sedis</taxon>
        <taxon>Mucoromycota</taxon>
        <taxon>Glomeromycotina</taxon>
        <taxon>Glomeromycetes</taxon>
        <taxon>Paraglomerales</taxon>
        <taxon>Paraglomeraceae</taxon>
        <taxon>Paraglomus</taxon>
    </lineage>
</organism>